<dbReference type="GO" id="GO:0006006">
    <property type="term" value="P:glucose metabolic process"/>
    <property type="evidence" value="ECO:0007669"/>
    <property type="project" value="TreeGrafter"/>
</dbReference>
<dbReference type="GO" id="GO:0046872">
    <property type="term" value="F:metal ion binding"/>
    <property type="evidence" value="ECO:0007669"/>
    <property type="project" value="UniProtKB-KW"/>
</dbReference>
<sequence>MSLSFDRIISNPTLMFRKVVIGINCNVDLIVKGTDLIKQLGNIPDQPDINDECVTLKSVTDLQKSFLHFFTNGIPGEKYMDNEELFKKLISVAEKEDMNSDVYIGGNAALMAQKIASTFSRVTPHLVGPIGPRIQRLLHPSIVRDNSTRIVKDELHVIMEYKQGEMLENYMSPASSRFITSQDQISGSSIVIEMFFKAIQQYKPDLVIIAGIHLLEPQPVDIRHEKMVLIKQGLFQLPSELPLHLELSTISNLEFARHILKDIIPRVDSLTVSERCLNMLAKAVKGPSVNYSSAARILHVHKAVEMLHWLMLNYGHRKDKEGAGLKRRLTRIHFHCSTYHMIVSTGTDWSNLASGLAAGARVAGRYTCGMRKRDTNYDLLEVRFSSSYLLDEKYDKVYTFDPSNPIASWMRDDVIFMFTPVLVCKFAARTVGAEDSISATALIHSQFYAASKS</sequence>
<evidence type="ECO:0000256" key="4">
    <source>
        <dbReference type="ARBA" id="ARBA00022842"/>
    </source>
</evidence>
<dbReference type="Pfam" id="PF04587">
    <property type="entry name" value="ADP_PFK_GK"/>
    <property type="match status" value="1"/>
</dbReference>
<evidence type="ECO:0000256" key="1">
    <source>
        <dbReference type="ARBA" id="ARBA00022679"/>
    </source>
</evidence>
<keyword evidence="2" id="KW-0479">Metal-binding</keyword>
<keyword evidence="4" id="KW-0460">Magnesium</keyword>
<dbReference type="WBParaSite" id="PTRK_0001607900.1">
    <property type="protein sequence ID" value="PTRK_0001607900.1"/>
    <property type="gene ID" value="PTRK_0001607900"/>
</dbReference>
<proteinExistence type="predicted"/>
<dbReference type="InterPro" id="IPR007666">
    <property type="entry name" value="ADP_PFK/GK"/>
</dbReference>
<evidence type="ECO:0000256" key="2">
    <source>
        <dbReference type="ARBA" id="ARBA00022723"/>
    </source>
</evidence>
<dbReference type="GO" id="GO:0005783">
    <property type="term" value="C:endoplasmic reticulum"/>
    <property type="evidence" value="ECO:0007669"/>
    <property type="project" value="TreeGrafter"/>
</dbReference>
<organism evidence="6 7">
    <name type="scientific">Parastrongyloides trichosuri</name>
    <name type="common">Possum-specific nematode worm</name>
    <dbReference type="NCBI Taxonomy" id="131310"/>
    <lineage>
        <taxon>Eukaryota</taxon>
        <taxon>Metazoa</taxon>
        <taxon>Ecdysozoa</taxon>
        <taxon>Nematoda</taxon>
        <taxon>Chromadorea</taxon>
        <taxon>Rhabditida</taxon>
        <taxon>Tylenchina</taxon>
        <taxon>Panagrolaimomorpha</taxon>
        <taxon>Strongyloidoidea</taxon>
        <taxon>Strongyloididae</taxon>
        <taxon>Parastrongyloides</taxon>
    </lineage>
</organism>
<keyword evidence="3" id="KW-0418">Kinase</keyword>
<dbReference type="STRING" id="131310.A0A0N5A369"/>
<name>A0A0N5A369_PARTI</name>
<evidence type="ECO:0000313" key="7">
    <source>
        <dbReference type="WBParaSite" id="PTRK_0001607900.1"/>
    </source>
</evidence>
<dbReference type="InterPro" id="IPR029056">
    <property type="entry name" value="Ribokinase-like"/>
</dbReference>
<dbReference type="AlphaFoldDB" id="A0A0N5A369"/>
<evidence type="ECO:0000313" key="6">
    <source>
        <dbReference type="Proteomes" id="UP000038045"/>
    </source>
</evidence>
<dbReference type="Gene3D" id="3.40.1190.20">
    <property type="match status" value="1"/>
</dbReference>
<dbReference type="GO" id="GO:0043843">
    <property type="term" value="F:ADP-specific glucokinase activity"/>
    <property type="evidence" value="ECO:0007669"/>
    <property type="project" value="TreeGrafter"/>
</dbReference>
<dbReference type="PROSITE" id="PS51255">
    <property type="entry name" value="ADPK"/>
    <property type="match status" value="1"/>
</dbReference>
<accession>A0A0N5A369</accession>
<protein>
    <submittedName>
        <fullName evidence="7">ADP-dependent glucokinase</fullName>
    </submittedName>
</protein>
<keyword evidence="1" id="KW-0808">Transferase</keyword>
<dbReference type="SUPFAM" id="SSF53613">
    <property type="entry name" value="Ribokinase-like"/>
    <property type="match status" value="1"/>
</dbReference>
<dbReference type="Proteomes" id="UP000038045">
    <property type="component" value="Unplaced"/>
</dbReference>
<dbReference type="PANTHER" id="PTHR21208:SF0">
    <property type="entry name" value="ADP-DEPENDENT GLUCOKINASE"/>
    <property type="match status" value="1"/>
</dbReference>
<evidence type="ECO:0000256" key="3">
    <source>
        <dbReference type="ARBA" id="ARBA00022777"/>
    </source>
</evidence>
<dbReference type="PANTHER" id="PTHR21208">
    <property type="entry name" value="ADP-DEPENDENT GLUCOKINASE"/>
    <property type="match status" value="1"/>
</dbReference>
<reference evidence="7" key="1">
    <citation type="submission" date="2017-02" db="UniProtKB">
        <authorList>
            <consortium name="WormBaseParasite"/>
        </authorList>
    </citation>
    <scope>IDENTIFICATION</scope>
</reference>
<dbReference type="GO" id="GO:0006096">
    <property type="term" value="P:glycolytic process"/>
    <property type="evidence" value="ECO:0007669"/>
    <property type="project" value="UniProtKB-KW"/>
</dbReference>
<evidence type="ECO:0000256" key="5">
    <source>
        <dbReference type="ARBA" id="ARBA00023152"/>
    </source>
</evidence>
<keyword evidence="5" id="KW-0324">Glycolysis</keyword>
<keyword evidence="6" id="KW-1185">Reference proteome</keyword>